<reference evidence="1" key="1">
    <citation type="journal article" date="2023" name="bioRxiv">
        <title>Scaffold-level genome assemblies of two parasitoid biocontrol wasps reveal the parthenogenesis mechanism and an associated novel virus.</title>
        <authorList>
            <person name="Inwood S."/>
            <person name="Skelly J."/>
            <person name="Guhlin J."/>
            <person name="Harrop T."/>
            <person name="Goldson S."/>
            <person name="Dearden P."/>
        </authorList>
    </citation>
    <scope>NUCLEOTIDE SEQUENCE</scope>
    <source>
        <strain evidence="1">Lincoln</strain>
        <tissue evidence="1">Whole body</tissue>
    </source>
</reference>
<gene>
    <name evidence="1" type="ORF">PV327_002938</name>
</gene>
<keyword evidence="2" id="KW-1185">Reference proteome</keyword>
<dbReference type="EMBL" id="JAQQBR010000002">
    <property type="protein sequence ID" value="KAK0180571.1"/>
    <property type="molecule type" value="Genomic_DNA"/>
</dbReference>
<accession>A0AA39G3T3</accession>
<evidence type="ECO:0000313" key="2">
    <source>
        <dbReference type="Proteomes" id="UP001168972"/>
    </source>
</evidence>
<protein>
    <submittedName>
        <fullName evidence="1">Uncharacterized protein</fullName>
    </submittedName>
</protein>
<reference evidence="1" key="2">
    <citation type="submission" date="2023-03" db="EMBL/GenBank/DDBJ databases">
        <authorList>
            <person name="Inwood S.N."/>
            <person name="Skelly J.G."/>
            <person name="Guhlin J."/>
            <person name="Harrop T.W.R."/>
            <person name="Goldson S.G."/>
            <person name="Dearden P.K."/>
        </authorList>
    </citation>
    <scope>NUCLEOTIDE SEQUENCE</scope>
    <source>
        <strain evidence="1">Lincoln</strain>
        <tissue evidence="1">Whole body</tissue>
    </source>
</reference>
<dbReference type="AlphaFoldDB" id="A0AA39G3T3"/>
<sequence length="188" mass="21686">MNEKTPTKIDKLSAKESERCYTAQQLDEMFADKRNYLYMVFLQKNLHELITVNTAFESNNVNALKLMEDLINLFKNYLAILIPPIRLGKILNQESMSFCFNDYVMSEDFLNFGYTFNEASVGVDETEQTNIKERCKVFLIKLCKQIQCILPANIDILQKNNFSSPENATAQVRRPDITSLASTFNINI</sequence>
<evidence type="ECO:0000313" key="1">
    <source>
        <dbReference type="EMBL" id="KAK0180571.1"/>
    </source>
</evidence>
<name>A0AA39G3T3_MICHY</name>
<organism evidence="1 2">
    <name type="scientific">Microctonus hyperodae</name>
    <name type="common">Parasitoid wasp</name>
    <dbReference type="NCBI Taxonomy" id="165561"/>
    <lineage>
        <taxon>Eukaryota</taxon>
        <taxon>Metazoa</taxon>
        <taxon>Ecdysozoa</taxon>
        <taxon>Arthropoda</taxon>
        <taxon>Hexapoda</taxon>
        <taxon>Insecta</taxon>
        <taxon>Pterygota</taxon>
        <taxon>Neoptera</taxon>
        <taxon>Endopterygota</taxon>
        <taxon>Hymenoptera</taxon>
        <taxon>Apocrita</taxon>
        <taxon>Ichneumonoidea</taxon>
        <taxon>Braconidae</taxon>
        <taxon>Euphorinae</taxon>
        <taxon>Microctonus</taxon>
    </lineage>
</organism>
<dbReference type="Proteomes" id="UP001168972">
    <property type="component" value="Unassembled WGS sequence"/>
</dbReference>
<comment type="caution">
    <text evidence="1">The sequence shown here is derived from an EMBL/GenBank/DDBJ whole genome shotgun (WGS) entry which is preliminary data.</text>
</comment>
<proteinExistence type="predicted"/>